<gene>
    <name evidence="2" type="ORF">ABDJ40_14610</name>
</gene>
<sequence length="192" mass="20722">MESQELIDAFRAQLDEVESQGAASVQVSALRSYLSALERDAAMSKERRAHEHAGYLAHYAAQSSFSIAMLEAVVEAGKTALQSLIVINGGAVIALLGVLGNLAGKPEGGPFARYLALPLLEFGGGVLFGALGFAFRYFSQDCYAEQGDKNSPRRRWGHRFRYAAILCAVLGFVLFAFAVGNSYNAVSWSFTK</sequence>
<evidence type="ECO:0000313" key="2">
    <source>
        <dbReference type="EMBL" id="MEO3713994.1"/>
    </source>
</evidence>
<proteinExistence type="predicted"/>
<feature type="transmembrane region" description="Helical" evidence="1">
    <location>
        <begin position="115"/>
        <end position="139"/>
    </location>
</feature>
<name>A0ABV0GG03_9BURK</name>
<organism evidence="2 3">
    <name type="scientific">Roseateles flavus</name>
    <dbReference type="NCBI Taxonomy" id="3149041"/>
    <lineage>
        <taxon>Bacteria</taxon>
        <taxon>Pseudomonadati</taxon>
        <taxon>Pseudomonadota</taxon>
        <taxon>Betaproteobacteria</taxon>
        <taxon>Burkholderiales</taxon>
        <taxon>Sphaerotilaceae</taxon>
        <taxon>Roseateles</taxon>
    </lineage>
</organism>
<keyword evidence="3" id="KW-1185">Reference proteome</keyword>
<feature type="transmembrane region" description="Helical" evidence="1">
    <location>
        <begin position="84"/>
        <end position="103"/>
    </location>
</feature>
<keyword evidence="1" id="KW-1133">Transmembrane helix</keyword>
<keyword evidence="1" id="KW-0472">Membrane</keyword>
<feature type="transmembrane region" description="Helical" evidence="1">
    <location>
        <begin position="160"/>
        <end position="180"/>
    </location>
</feature>
<dbReference type="EMBL" id="JBDPZC010000006">
    <property type="protein sequence ID" value="MEO3713994.1"/>
    <property type="molecule type" value="Genomic_DNA"/>
</dbReference>
<keyword evidence="1" id="KW-0812">Transmembrane</keyword>
<protein>
    <submittedName>
        <fullName evidence="2">Uncharacterized protein</fullName>
    </submittedName>
</protein>
<comment type="caution">
    <text evidence="2">The sequence shown here is derived from an EMBL/GenBank/DDBJ whole genome shotgun (WGS) entry which is preliminary data.</text>
</comment>
<dbReference type="Proteomes" id="UP001462640">
    <property type="component" value="Unassembled WGS sequence"/>
</dbReference>
<evidence type="ECO:0000313" key="3">
    <source>
        <dbReference type="Proteomes" id="UP001462640"/>
    </source>
</evidence>
<evidence type="ECO:0000256" key="1">
    <source>
        <dbReference type="SAM" id="Phobius"/>
    </source>
</evidence>
<reference evidence="2 3" key="1">
    <citation type="submission" date="2024-05" db="EMBL/GenBank/DDBJ databases">
        <title>Roseateles sp. 2.12 16S ribosomal RNA gene Genome sequencing and assembly.</title>
        <authorList>
            <person name="Woo H."/>
        </authorList>
    </citation>
    <scope>NUCLEOTIDE SEQUENCE [LARGE SCALE GENOMIC DNA]</scope>
    <source>
        <strain evidence="2 3">2.12</strain>
    </source>
</reference>
<accession>A0ABV0GG03</accession>
<dbReference type="RefSeq" id="WP_347610893.1">
    <property type="nucleotide sequence ID" value="NZ_JBDPZC010000006.1"/>
</dbReference>